<dbReference type="Pfam" id="PF16370">
    <property type="entry name" value="MetallophosC"/>
    <property type="match status" value="1"/>
</dbReference>
<evidence type="ECO:0000259" key="3">
    <source>
        <dbReference type="Pfam" id="PF16370"/>
    </source>
</evidence>
<dbReference type="AlphaFoldDB" id="A0A1H4APL5"/>
<keyword evidence="1" id="KW-0732">Signal</keyword>
<dbReference type="PANTHER" id="PTHR43143">
    <property type="entry name" value="METALLOPHOSPHOESTERASE, CALCINEURIN SUPERFAMILY"/>
    <property type="match status" value="1"/>
</dbReference>
<dbReference type="STRING" id="1033731.SAMN05444145_10383"/>
<evidence type="ECO:0000259" key="2">
    <source>
        <dbReference type="Pfam" id="PF00149"/>
    </source>
</evidence>
<dbReference type="Pfam" id="PF16371">
    <property type="entry name" value="MetallophosN"/>
    <property type="match status" value="1"/>
</dbReference>
<dbReference type="PANTHER" id="PTHR43143:SF1">
    <property type="entry name" value="SERINE_THREONINE-PROTEIN PHOSPHATASE CPPED1"/>
    <property type="match status" value="1"/>
</dbReference>
<name>A0A1H4APL5_9BACT</name>
<feature type="domain" description="Calcineurin-like phosphoesterase N-terminal" evidence="4">
    <location>
        <begin position="25"/>
        <end position="100"/>
    </location>
</feature>
<dbReference type="OrthoDB" id="1776264at2"/>
<feature type="domain" description="Calcineurin-like phosphoesterase" evidence="2">
    <location>
        <begin position="111"/>
        <end position="333"/>
    </location>
</feature>
<evidence type="ECO:0000313" key="5">
    <source>
        <dbReference type="EMBL" id="SEA37833.1"/>
    </source>
</evidence>
<protein>
    <submittedName>
        <fullName evidence="5">Calcineurin-like phosphoesterase</fullName>
    </submittedName>
</protein>
<evidence type="ECO:0000313" key="6">
    <source>
        <dbReference type="Proteomes" id="UP000183253"/>
    </source>
</evidence>
<dbReference type="InterPro" id="IPR029052">
    <property type="entry name" value="Metallo-depent_PP-like"/>
</dbReference>
<dbReference type="Pfam" id="PF00149">
    <property type="entry name" value="Metallophos"/>
    <property type="match status" value="1"/>
</dbReference>
<feature type="chain" id="PRO_5010165492" evidence="1">
    <location>
        <begin position="19"/>
        <end position="518"/>
    </location>
</feature>
<dbReference type="InterPro" id="IPR051918">
    <property type="entry name" value="STPP_CPPED1"/>
</dbReference>
<keyword evidence="6" id="KW-1185">Reference proteome</keyword>
<sequence>MKKLLLLTALCAAWCAQAQKPNIVGRVTCKGKPVAGVVVSDGELVVRTDSDGRYAMSSSKPCGYVFMSIPGGYETAADGLIPRFFGYTTHCDLDVIDFQLEKRSNDNFTLFVSTDTHLRGDPEELDLPQFRKWYLPDISHEIERTKGPVYSLHLGDMTTDIMWHKNDFALRKYLDVMKTYPSPVFHVPGNHDNERFVDPAVPDAQWDSIAQRPYRQIIGPNYYSFNLGKVHFVMLDNTVVRKGALKNGRRPSRNDYRLDERQLRWLVRDLETVGSGTPLVVCMHVPVADWTGIGSDGTPEFSARENQRALHDQIMPLLAKFDDVRLLTGHNHRFINIPLTDRIFQHTLVSASAVSWKINGPESRLVSEDGSPGGYLILRYRGGRADWQFKPNGYRADRNQFRVYDLNRVPGEFGGQPGSNRCLINVYNWDERWTVRVREKGRDLKVEQVWAKDPLYILIRRDALPTRPTAFRAVANPHMFSVEASAPDTPLEVTVTDRFGRKYRQTVERPKQFDWRTE</sequence>
<feature type="domain" description="Calcineurin-like phosphoesterase C-terminal" evidence="3">
    <location>
        <begin position="366"/>
        <end position="503"/>
    </location>
</feature>
<evidence type="ECO:0000256" key="1">
    <source>
        <dbReference type="SAM" id="SignalP"/>
    </source>
</evidence>
<reference evidence="5 6" key="1">
    <citation type="submission" date="2016-10" db="EMBL/GenBank/DDBJ databases">
        <authorList>
            <person name="de Groot N.N."/>
        </authorList>
    </citation>
    <scope>NUCLEOTIDE SEQUENCE [LARGE SCALE GENOMIC DNA]</scope>
    <source>
        <strain evidence="5 6">DSM 25383</strain>
    </source>
</reference>
<dbReference type="InterPro" id="IPR004843">
    <property type="entry name" value="Calcineurin-like_PHP"/>
</dbReference>
<dbReference type="GO" id="GO:0016787">
    <property type="term" value="F:hydrolase activity"/>
    <property type="evidence" value="ECO:0007669"/>
    <property type="project" value="InterPro"/>
</dbReference>
<dbReference type="EMBL" id="FNRI01000003">
    <property type="protein sequence ID" value="SEA37833.1"/>
    <property type="molecule type" value="Genomic_DNA"/>
</dbReference>
<accession>A0A1H4APL5</accession>
<dbReference type="Gene3D" id="3.60.21.10">
    <property type="match status" value="1"/>
</dbReference>
<gene>
    <name evidence="5" type="ORF">SAMN05444145_10383</name>
</gene>
<dbReference type="Proteomes" id="UP000183253">
    <property type="component" value="Unassembled WGS sequence"/>
</dbReference>
<dbReference type="InterPro" id="IPR032288">
    <property type="entry name" value="Metallophos_C"/>
</dbReference>
<feature type="signal peptide" evidence="1">
    <location>
        <begin position="1"/>
        <end position="18"/>
    </location>
</feature>
<dbReference type="InterPro" id="IPR032285">
    <property type="entry name" value="Metallophos_N"/>
</dbReference>
<dbReference type="RefSeq" id="WP_010261364.1">
    <property type="nucleotide sequence ID" value="NZ_CAEG01000010.1"/>
</dbReference>
<evidence type="ECO:0000259" key="4">
    <source>
        <dbReference type="Pfam" id="PF16371"/>
    </source>
</evidence>
<dbReference type="SUPFAM" id="SSF56300">
    <property type="entry name" value="Metallo-dependent phosphatases"/>
    <property type="match status" value="1"/>
</dbReference>
<proteinExistence type="predicted"/>
<organism evidence="5 6">
    <name type="scientific">Alistipes timonensis JC136</name>
    <dbReference type="NCBI Taxonomy" id="1033731"/>
    <lineage>
        <taxon>Bacteria</taxon>
        <taxon>Pseudomonadati</taxon>
        <taxon>Bacteroidota</taxon>
        <taxon>Bacteroidia</taxon>
        <taxon>Bacteroidales</taxon>
        <taxon>Rikenellaceae</taxon>
        <taxon>Alistipes</taxon>
    </lineage>
</organism>